<protein>
    <submittedName>
        <fullName evidence="1">Uncharacterized protein</fullName>
    </submittedName>
</protein>
<sequence length="350" mass="39498">MSKHVSTAQALPSELLRLVIEYAVTGLEYLWKDLHLKVHEDENDVYDDRPTWVDNYWSLQSEHLVKELSITVSWNGIFNGAAFDLLYQYMAGTQCLPNVHKLRVLLTDKTVKLDCVYDRSIVNGLEFVNLLQKIAPAVSSAVFSVSIYESSVNAGLSRIPKSDFHKYLGNLLDTAQTLHVDSQYIARKVSATLQEGYELKFIQRLYVTRSSLSLYGIMSLVKGLPALAMISCGIYGLDSGFEFIPAEDLPDHIASAYNGAGKRLHTWRLESYRLPDLNKYAEYVILLALACPKLCMLMVDPMDSPMFNATITETLQSSLYSKYAAQLSHLHNIAYNNGYSYEYQARVTSD</sequence>
<evidence type="ECO:0000313" key="2">
    <source>
        <dbReference type="Proteomes" id="UP001151516"/>
    </source>
</evidence>
<reference evidence="1" key="1">
    <citation type="submission" date="2022-07" db="EMBL/GenBank/DDBJ databases">
        <title>Phylogenomic reconstructions and comparative analyses of Kickxellomycotina fungi.</title>
        <authorList>
            <person name="Reynolds N.K."/>
            <person name="Stajich J.E."/>
            <person name="Barry K."/>
            <person name="Grigoriev I.V."/>
            <person name="Crous P."/>
            <person name="Smith M.E."/>
        </authorList>
    </citation>
    <scope>NUCLEOTIDE SEQUENCE</scope>
    <source>
        <strain evidence="1">CBS 109367</strain>
    </source>
</reference>
<dbReference type="OrthoDB" id="5532811at2759"/>
<name>A0A9W8GG73_9FUNG</name>
<comment type="caution">
    <text evidence="1">The sequence shown here is derived from an EMBL/GenBank/DDBJ whole genome shotgun (WGS) entry which is preliminary data.</text>
</comment>
<proteinExistence type="predicted"/>
<evidence type="ECO:0000313" key="1">
    <source>
        <dbReference type="EMBL" id="KAJ2687644.1"/>
    </source>
</evidence>
<dbReference type="AlphaFoldDB" id="A0A9W8GG73"/>
<dbReference type="EMBL" id="JANBTX010000066">
    <property type="protein sequence ID" value="KAJ2687644.1"/>
    <property type="molecule type" value="Genomic_DNA"/>
</dbReference>
<keyword evidence="2" id="KW-1185">Reference proteome</keyword>
<accession>A0A9W8GG73</accession>
<dbReference type="Proteomes" id="UP001151516">
    <property type="component" value="Unassembled WGS sequence"/>
</dbReference>
<organism evidence="1 2">
    <name type="scientific">Coemansia spiralis</name>
    <dbReference type="NCBI Taxonomy" id="417178"/>
    <lineage>
        <taxon>Eukaryota</taxon>
        <taxon>Fungi</taxon>
        <taxon>Fungi incertae sedis</taxon>
        <taxon>Zoopagomycota</taxon>
        <taxon>Kickxellomycotina</taxon>
        <taxon>Kickxellomycetes</taxon>
        <taxon>Kickxellales</taxon>
        <taxon>Kickxellaceae</taxon>
        <taxon>Coemansia</taxon>
    </lineage>
</organism>
<gene>
    <name evidence="1" type="ORF">IWW39_002772</name>
</gene>